<dbReference type="EMBL" id="BAAAQM010000031">
    <property type="protein sequence ID" value="GAA1983513.1"/>
    <property type="molecule type" value="Genomic_DNA"/>
</dbReference>
<reference evidence="1 2" key="1">
    <citation type="journal article" date="2019" name="Int. J. Syst. Evol. Microbiol.">
        <title>The Global Catalogue of Microorganisms (GCM) 10K type strain sequencing project: providing services to taxonomists for standard genome sequencing and annotation.</title>
        <authorList>
            <consortium name="The Broad Institute Genomics Platform"/>
            <consortium name="The Broad Institute Genome Sequencing Center for Infectious Disease"/>
            <person name="Wu L."/>
            <person name="Ma J."/>
        </authorList>
    </citation>
    <scope>NUCLEOTIDE SEQUENCE [LARGE SCALE GENOMIC DNA]</scope>
    <source>
        <strain evidence="1 2">JCM 16013</strain>
    </source>
</reference>
<keyword evidence="2" id="KW-1185">Reference proteome</keyword>
<comment type="caution">
    <text evidence="1">The sequence shown here is derived from an EMBL/GenBank/DDBJ whole genome shotgun (WGS) entry which is preliminary data.</text>
</comment>
<evidence type="ECO:0000313" key="2">
    <source>
        <dbReference type="Proteomes" id="UP001499854"/>
    </source>
</evidence>
<protein>
    <submittedName>
        <fullName evidence="1">Uncharacterized protein</fullName>
    </submittedName>
</protein>
<dbReference type="Proteomes" id="UP001499854">
    <property type="component" value="Unassembled WGS sequence"/>
</dbReference>
<evidence type="ECO:0000313" key="1">
    <source>
        <dbReference type="EMBL" id="GAA1983513.1"/>
    </source>
</evidence>
<proteinExistence type="predicted"/>
<sequence length="65" mass="7292">MTVEDRRHAAAATRAKSDPDVIVTTGMPWKQPQHLYLKRAKADQIELGTPGRHRARLGTLMELPC</sequence>
<organism evidence="1 2">
    <name type="scientific">Catenulispora subtropica</name>
    <dbReference type="NCBI Taxonomy" id="450798"/>
    <lineage>
        <taxon>Bacteria</taxon>
        <taxon>Bacillati</taxon>
        <taxon>Actinomycetota</taxon>
        <taxon>Actinomycetes</taxon>
        <taxon>Catenulisporales</taxon>
        <taxon>Catenulisporaceae</taxon>
        <taxon>Catenulispora</taxon>
    </lineage>
</organism>
<accession>A0ABN2SAV7</accession>
<name>A0ABN2SAV7_9ACTN</name>
<gene>
    <name evidence="1" type="ORF">GCM10009838_51570</name>
</gene>